<comment type="caution">
    <text evidence="1">The sequence shown here is derived from an EMBL/GenBank/DDBJ whole genome shotgun (WGS) entry which is preliminary data.</text>
</comment>
<proteinExistence type="predicted"/>
<dbReference type="Proteomes" id="UP000241394">
    <property type="component" value="Chromosome LG5"/>
</dbReference>
<dbReference type="InParanoid" id="A0A2R6RJP4"/>
<gene>
    <name evidence="1" type="ORF">CEY00_Acc05476</name>
</gene>
<reference evidence="1 2" key="1">
    <citation type="submission" date="2017-07" db="EMBL/GenBank/DDBJ databases">
        <title>An improved, manually edited Actinidia chinensis var. chinensis (kiwifruit) genome highlights the challenges associated with draft genomes and gene prediction in plants.</title>
        <authorList>
            <person name="Pilkington S."/>
            <person name="Crowhurst R."/>
            <person name="Hilario E."/>
            <person name="Nardozza S."/>
            <person name="Fraser L."/>
            <person name="Peng Y."/>
            <person name="Gunaseelan K."/>
            <person name="Simpson R."/>
            <person name="Tahir J."/>
            <person name="Deroles S."/>
            <person name="Templeton K."/>
            <person name="Luo Z."/>
            <person name="Davy M."/>
            <person name="Cheng C."/>
            <person name="Mcneilage M."/>
            <person name="Scaglione D."/>
            <person name="Liu Y."/>
            <person name="Zhang Q."/>
            <person name="Datson P."/>
            <person name="De Silva N."/>
            <person name="Gardiner S."/>
            <person name="Bassett H."/>
            <person name="Chagne D."/>
            <person name="Mccallum J."/>
            <person name="Dzierzon H."/>
            <person name="Deng C."/>
            <person name="Wang Y.-Y."/>
            <person name="Barron N."/>
            <person name="Manako K."/>
            <person name="Bowen J."/>
            <person name="Foster T."/>
            <person name="Erridge Z."/>
            <person name="Tiffin H."/>
            <person name="Waite C."/>
            <person name="Davies K."/>
            <person name="Grierson E."/>
            <person name="Laing W."/>
            <person name="Kirk R."/>
            <person name="Chen X."/>
            <person name="Wood M."/>
            <person name="Montefiori M."/>
            <person name="Brummell D."/>
            <person name="Schwinn K."/>
            <person name="Catanach A."/>
            <person name="Fullerton C."/>
            <person name="Li D."/>
            <person name="Meiyalaghan S."/>
            <person name="Nieuwenhuizen N."/>
            <person name="Read N."/>
            <person name="Prakash R."/>
            <person name="Hunter D."/>
            <person name="Zhang H."/>
            <person name="Mckenzie M."/>
            <person name="Knabel M."/>
            <person name="Harris A."/>
            <person name="Allan A."/>
            <person name="Chen A."/>
            <person name="Janssen B."/>
            <person name="Plunkett B."/>
            <person name="Dwamena C."/>
            <person name="Voogd C."/>
            <person name="Leif D."/>
            <person name="Lafferty D."/>
            <person name="Souleyre E."/>
            <person name="Varkonyi-Gasic E."/>
            <person name="Gambi F."/>
            <person name="Hanley J."/>
            <person name="Yao J.-L."/>
            <person name="Cheung J."/>
            <person name="David K."/>
            <person name="Warren B."/>
            <person name="Marsh K."/>
            <person name="Snowden K."/>
            <person name="Lin-Wang K."/>
            <person name="Brian L."/>
            <person name="Martinez-Sanchez M."/>
            <person name="Wang M."/>
            <person name="Ileperuma N."/>
            <person name="Macnee N."/>
            <person name="Campin R."/>
            <person name="Mcatee P."/>
            <person name="Drummond R."/>
            <person name="Espley R."/>
            <person name="Ireland H."/>
            <person name="Wu R."/>
            <person name="Atkinson R."/>
            <person name="Karunairetnam S."/>
            <person name="Bulley S."/>
            <person name="Chunkath S."/>
            <person name="Hanley Z."/>
            <person name="Storey R."/>
            <person name="Thrimawithana A."/>
            <person name="Thomson S."/>
            <person name="David C."/>
            <person name="Testolin R."/>
        </authorList>
    </citation>
    <scope>NUCLEOTIDE SEQUENCE [LARGE SCALE GENOMIC DNA]</scope>
    <source>
        <strain evidence="2">cv. Red5</strain>
        <tissue evidence="1">Young leaf</tissue>
    </source>
</reference>
<reference evidence="2" key="2">
    <citation type="journal article" date="2018" name="BMC Genomics">
        <title>A manually annotated Actinidia chinensis var. chinensis (kiwifruit) genome highlights the challenges associated with draft genomes and gene prediction in plants.</title>
        <authorList>
            <person name="Pilkington S.M."/>
            <person name="Crowhurst R."/>
            <person name="Hilario E."/>
            <person name="Nardozza S."/>
            <person name="Fraser L."/>
            <person name="Peng Y."/>
            <person name="Gunaseelan K."/>
            <person name="Simpson R."/>
            <person name="Tahir J."/>
            <person name="Deroles S.C."/>
            <person name="Templeton K."/>
            <person name="Luo Z."/>
            <person name="Davy M."/>
            <person name="Cheng C."/>
            <person name="McNeilage M."/>
            <person name="Scaglione D."/>
            <person name="Liu Y."/>
            <person name="Zhang Q."/>
            <person name="Datson P."/>
            <person name="De Silva N."/>
            <person name="Gardiner S.E."/>
            <person name="Bassett H."/>
            <person name="Chagne D."/>
            <person name="McCallum J."/>
            <person name="Dzierzon H."/>
            <person name="Deng C."/>
            <person name="Wang Y.Y."/>
            <person name="Barron L."/>
            <person name="Manako K."/>
            <person name="Bowen J."/>
            <person name="Foster T.M."/>
            <person name="Erridge Z.A."/>
            <person name="Tiffin H."/>
            <person name="Waite C.N."/>
            <person name="Davies K.M."/>
            <person name="Grierson E.P."/>
            <person name="Laing W.A."/>
            <person name="Kirk R."/>
            <person name="Chen X."/>
            <person name="Wood M."/>
            <person name="Montefiori M."/>
            <person name="Brummell D.A."/>
            <person name="Schwinn K.E."/>
            <person name="Catanach A."/>
            <person name="Fullerton C."/>
            <person name="Li D."/>
            <person name="Meiyalaghan S."/>
            <person name="Nieuwenhuizen N."/>
            <person name="Read N."/>
            <person name="Prakash R."/>
            <person name="Hunter D."/>
            <person name="Zhang H."/>
            <person name="McKenzie M."/>
            <person name="Knabel M."/>
            <person name="Harris A."/>
            <person name="Allan A.C."/>
            <person name="Gleave A."/>
            <person name="Chen A."/>
            <person name="Janssen B.J."/>
            <person name="Plunkett B."/>
            <person name="Ampomah-Dwamena C."/>
            <person name="Voogd C."/>
            <person name="Leif D."/>
            <person name="Lafferty D."/>
            <person name="Souleyre E.J.F."/>
            <person name="Varkonyi-Gasic E."/>
            <person name="Gambi F."/>
            <person name="Hanley J."/>
            <person name="Yao J.L."/>
            <person name="Cheung J."/>
            <person name="David K.M."/>
            <person name="Warren B."/>
            <person name="Marsh K."/>
            <person name="Snowden K.C."/>
            <person name="Lin-Wang K."/>
            <person name="Brian L."/>
            <person name="Martinez-Sanchez M."/>
            <person name="Wang M."/>
            <person name="Ileperuma N."/>
            <person name="Macnee N."/>
            <person name="Campin R."/>
            <person name="McAtee P."/>
            <person name="Drummond R.S.M."/>
            <person name="Espley R.V."/>
            <person name="Ireland H.S."/>
            <person name="Wu R."/>
            <person name="Atkinson R.G."/>
            <person name="Karunairetnam S."/>
            <person name="Bulley S."/>
            <person name="Chunkath S."/>
            <person name="Hanley Z."/>
            <person name="Storey R."/>
            <person name="Thrimawithana A.H."/>
            <person name="Thomson S."/>
            <person name="David C."/>
            <person name="Testolin R."/>
            <person name="Huang H."/>
            <person name="Hellens R.P."/>
            <person name="Schaffer R.J."/>
        </authorList>
    </citation>
    <scope>NUCLEOTIDE SEQUENCE [LARGE SCALE GENOMIC DNA]</scope>
    <source>
        <strain evidence="2">cv. Red5</strain>
    </source>
</reference>
<dbReference type="Gramene" id="PSS30238">
    <property type="protein sequence ID" value="PSS30238"/>
    <property type="gene ID" value="CEY00_Acc05476"/>
</dbReference>
<evidence type="ECO:0000313" key="2">
    <source>
        <dbReference type="Proteomes" id="UP000241394"/>
    </source>
</evidence>
<dbReference type="PANTHER" id="PTHR35770">
    <property type="entry name" value="U2 SMALL NUCLEAR RIBONUCLEOPROTEIN AUXILIARY FACTOR-LIKE PROTEIN"/>
    <property type="match status" value="1"/>
</dbReference>
<keyword evidence="2" id="KW-1185">Reference proteome</keyword>
<name>A0A2R6RJP4_ACTCC</name>
<sequence length="253" mass="27961">MGLEEIEPIFGEAKAEWSAPNSPPLRPFLFWVHALGSSSLRVIVTDFHSNTFEAVRSIEQLEDMRDMIGIGGSWSEFIDYVIASIKSDDVKLILEGQSRLEGAAYAKLVAQKSKGMPLISISLAGLADAAAKEAIANLSLGLYKAFKNMHSLLINEQERRCQLTKMMSAEQEKNETIQRQLDTVLYSKRQKSQKMNDKVNSDALLVTGSQDSPDKLASKNAVSTKVTKRVVPAYRRAKVRGVLLQDTEDGGDN</sequence>
<dbReference type="FunCoup" id="A0A2R6RJP4">
    <property type="interactions" value="2045"/>
</dbReference>
<protein>
    <submittedName>
        <fullName evidence="1">Leucine-rich repeat-containing protein</fullName>
    </submittedName>
</protein>
<dbReference type="STRING" id="1590841.A0A2R6RJP4"/>
<dbReference type="OMA" id="AFKSKQH"/>
<dbReference type="PANTHER" id="PTHR35770:SF1">
    <property type="entry name" value="U2 SMALL NUCLEAR RIBONUCLEOPROTEIN AUXILIARY FACTOR-LIKE PROTEIN"/>
    <property type="match status" value="1"/>
</dbReference>
<dbReference type="OrthoDB" id="775087at2759"/>
<organism evidence="1 2">
    <name type="scientific">Actinidia chinensis var. chinensis</name>
    <name type="common">Chinese soft-hair kiwi</name>
    <dbReference type="NCBI Taxonomy" id="1590841"/>
    <lineage>
        <taxon>Eukaryota</taxon>
        <taxon>Viridiplantae</taxon>
        <taxon>Streptophyta</taxon>
        <taxon>Embryophyta</taxon>
        <taxon>Tracheophyta</taxon>
        <taxon>Spermatophyta</taxon>
        <taxon>Magnoliopsida</taxon>
        <taxon>eudicotyledons</taxon>
        <taxon>Gunneridae</taxon>
        <taxon>Pentapetalae</taxon>
        <taxon>asterids</taxon>
        <taxon>Ericales</taxon>
        <taxon>Actinidiaceae</taxon>
        <taxon>Actinidia</taxon>
    </lineage>
</organism>
<dbReference type="EMBL" id="NKQK01000005">
    <property type="protein sequence ID" value="PSS30238.1"/>
    <property type="molecule type" value="Genomic_DNA"/>
</dbReference>
<dbReference type="AlphaFoldDB" id="A0A2R6RJP4"/>
<accession>A0A2R6RJP4</accession>
<evidence type="ECO:0000313" key="1">
    <source>
        <dbReference type="EMBL" id="PSS30238.1"/>
    </source>
</evidence>